<dbReference type="EMBL" id="KB007926">
    <property type="protein sequence ID" value="ELR20233.1"/>
    <property type="molecule type" value="Genomic_DNA"/>
</dbReference>
<feature type="region of interest" description="Disordered" evidence="1">
    <location>
        <begin position="329"/>
        <end position="352"/>
    </location>
</feature>
<dbReference type="GeneID" id="14921080"/>
<keyword evidence="4" id="KW-1185">Reference proteome</keyword>
<feature type="compositionally biased region" description="Acidic residues" evidence="1">
    <location>
        <begin position="672"/>
        <end position="682"/>
    </location>
</feature>
<dbReference type="VEuPathDB" id="AmoebaDB:ACA1_117060"/>
<proteinExistence type="predicted"/>
<evidence type="ECO:0000313" key="4">
    <source>
        <dbReference type="Proteomes" id="UP000011083"/>
    </source>
</evidence>
<dbReference type="KEGG" id="acan:ACA1_117060"/>
<evidence type="ECO:0000313" key="3">
    <source>
        <dbReference type="EMBL" id="ELR20233.1"/>
    </source>
</evidence>
<feature type="compositionally biased region" description="Low complexity" evidence="1">
    <location>
        <begin position="600"/>
        <end position="612"/>
    </location>
</feature>
<name>L8H661_ACACF</name>
<dbReference type="RefSeq" id="XP_004342343.1">
    <property type="nucleotide sequence ID" value="XM_004342294.1"/>
</dbReference>
<dbReference type="Pfam" id="PF08495">
    <property type="entry name" value="FIST"/>
    <property type="match status" value="1"/>
</dbReference>
<dbReference type="AlphaFoldDB" id="L8H661"/>
<dbReference type="SMART" id="SM00897">
    <property type="entry name" value="FIST"/>
    <property type="match status" value="1"/>
</dbReference>
<feature type="compositionally biased region" description="Acidic residues" evidence="1">
    <location>
        <begin position="334"/>
        <end position="352"/>
    </location>
</feature>
<accession>L8H661</accession>
<dbReference type="InterPro" id="IPR013702">
    <property type="entry name" value="FIST_domain_N"/>
</dbReference>
<feature type="region of interest" description="Disordered" evidence="1">
    <location>
        <begin position="600"/>
        <end position="689"/>
    </location>
</feature>
<feature type="domain" description="FIST" evidence="2">
    <location>
        <begin position="130"/>
        <end position="332"/>
    </location>
</feature>
<reference evidence="3 4" key="1">
    <citation type="journal article" date="2013" name="Genome Biol.">
        <title>Genome of Acanthamoeba castellanii highlights extensive lateral gene transfer and early evolution of tyrosine kinase signaling.</title>
        <authorList>
            <person name="Clarke M."/>
            <person name="Lohan A.J."/>
            <person name="Liu B."/>
            <person name="Lagkouvardos I."/>
            <person name="Roy S."/>
            <person name="Zafar N."/>
            <person name="Bertelli C."/>
            <person name="Schilde C."/>
            <person name="Kianianmomeni A."/>
            <person name="Burglin T.R."/>
            <person name="Frech C."/>
            <person name="Turcotte B."/>
            <person name="Kopec K.O."/>
            <person name="Synnott J.M."/>
            <person name="Choo C."/>
            <person name="Paponov I."/>
            <person name="Finkler A."/>
            <person name="Soon Heng Tan C."/>
            <person name="Hutchins A.P."/>
            <person name="Weinmeier T."/>
            <person name="Rattei T."/>
            <person name="Chu J.S."/>
            <person name="Gimenez G."/>
            <person name="Irimia M."/>
            <person name="Rigden D.J."/>
            <person name="Fitzpatrick D.A."/>
            <person name="Lorenzo-Morales J."/>
            <person name="Bateman A."/>
            <person name="Chiu C.H."/>
            <person name="Tang P."/>
            <person name="Hegemann P."/>
            <person name="Fromm H."/>
            <person name="Raoult D."/>
            <person name="Greub G."/>
            <person name="Miranda-Saavedra D."/>
            <person name="Chen N."/>
            <person name="Nash P."/>
            <person name="Ginger M.L."/>
            <person name="Horn M."/>
            <person name="Schaap P."/>
            <person name="Caler L."/>
            <person name="Loftus B."/>
        </authorList>
    </citation>
    <scope>NUCLEOTIDE SEQUENCE [LARGE SCALE GENOMIC DNA]</scope>
    <source>
        <strain evidence="3 4">Neff</strain>
    </source>
</reference>
<sequence>MRRWMAPCVGGRASLHMCHLPTRQSLRCPDRWSILPVPLIATASSVAVMLPRIMPTGRAAGYARQRATKQVPKIVKAKGPAAKTNKDEDQSAAAALKEWKFTGWVSTKRDIKAAVDECVQNIRPKFGDVKPDVCFVFSSHQSDDKLRRIPALVKNALKPRALFGSSSFGVFGAGGAMPQGQEVANKQALSIVAATMPDVEIYPFHVRTPSLPSFPPDFDWATHTLPKRKNGGAAEDDEISSALFVITDGFDFREDELLQRLDFAFPSCPKFGGLASSRNVRLFVNDKAYPDGAAGLLVHGKFRLDQIKAESFRPIGSEKEFETFLTSVGAEGAGADDDDDDDDESDDDDEVEDLSSVIHAISGRTVHDVVQELASDLSSRDKSRFLSGQFLVGVDPRVPSSSETKPRPPSVFVARNVKEMEVDSESNEGGYLTLYENVPQGKHIQFCLKDRNKGLADLRAQLARLDLPPVPAAVAASPAPPAPFCPLTLERTSEVGMLGFSSIGRSLYAKDAAAQIELAHEGVFPLAGRTPLDSVADQLVADMHANADTSEVQSFIEGELAPSVDRPAATAASGNFAAAPTTAVEGRHDDDDDWVEQLEETTTTTTPTQQQQKTERKNEDDDDIVSYSQKAKKKPQQPEESASSRQQLEEFFDDEEDSEERRMMLKKKKVEEEEEEEEEEEAAAQPTPV</sequence>
<organism evidence="3 4">
    <name type="scientific">Acanthamoeba castellanii (strain ATCC 30010 / Neff)</name>
    <dbReference type="NCBI Taxonomy" id="1257118"/>
    <lineage>
        <taxon>Eukaryota</taxon>
        <taxon>Amoebozoa</taxon>
        <taxon>Discosea</taxon>
        <taxon>Longamoebia</taxon>
        <taxon>Centramoebida</taxon>
        <taxon>Acanthamoebidae</taxon>
        <taxon>Acanthamoeba</taxon>
    </lineage>
</organism>
<gene>
    <name evidence="3" type="ORF">ACA1_117060</name>
</gene>
<dbReference type="PANTHER" id="PTHR14939">
    <property type="entry name" value="F-BOX ONLY PROTEIN 22"/>
    <property type="match status" value="1"/>
</dbReference>
<protein>
    <recommendedName>
        <fullName evidence="2">FIST domain-containing protein</fullName>
    </recommendedName>
</protein>
<evidence type="ECO:0000259" key="2">
    <source>
        <dbReference type="SMART" id="SM00897"/>
    </source>
</evidence>
<dbReference type="PANTHER" id="PTHR14939:SF5">
    <property type="entry name" value="F-BOX ONLY PROTEIN 22"/>
    <property type="match status" value="1"/>
</dbReference>
<evidence type="ECO:0000256" key="1">
    <source>
        <dbReference type="SAM" id="MobiDB-lite"/>
    </source>
</evidence>
<dbReference type="OrthoDB" id="532617at2759"/>
<dbReference type="Proteomes" id="UP000011083">
    <property type="component" value="Unassembled WGS sequence"/>
</dbReference>